<keyword evidence="3 7" id="KW-0418">Kinase</keyword>
<keyword evidence="4" id="KW-0067">ATP-binding</keyword>
<dbReference type="PANTHER" id="PTHR43435">
    <property type="entry name" value="RIBULOKINASE"/>
    <property type="match status" value="1"/>
</dbReference>
<evidence type="ECO:0000256" key="6">
    <source>
        <dbReference type="ARBA" id="ARBA00023277"/>
    </source>
</evidence>
<evidence type="ECO:0000256" key="2">
    <source>
        <dbReference type="ARBA" id="ARBA00022741"/>
    </source>
</evidence>
<dbReference type="Pfam" id="PF02782">
    <property type="entry name" value="FGGY_C"/>
    <property type="match status" value="1"/>
</dbReference>
<keyword evidence="5" id="KW-0054">Arabinose catabolism</keyword>
<dbReference type="PROSITE" id="PS00445">
    <property type="entry name" value="FGGY_KINASES_2"/>
    <property type="match status" value="1"/>
</dbReference>
<dbReference type="Proteomes" id="UP001575105">
    <property type="component" value="Unassembled WGS sequence"/>
</dbReference>
<keyword evidence="11" id="KW-1185">Reference proteome</keyword>
<dbReference type="NCBIfam" id="NF003154">
    <property type="entry name" value="PRK04123.1"/>
    <property type="match status" value="1"/>
</dbReference>
<evidence type="ECO:0000313" key="11">
    <source>
        <dbReference type="Proteomes" id="UP001575105"/>
    </source>
</evidence>
<comment type="similarity">
    <text evidence="7">Belongs to the FGGY kinase family.</text>
</comment>
<dbReference type="Pfam" id="PF00370">
    <property type="entry name" value="FGGY_N"/>
    <property type="match status" value="1"/>
</dbReference>
<evidence type="ECO:0000256" key="4">
    <source>
        <dbReference type="ARBA" id="ARBA00022840"/>
    </source>
</evidence>
<dbReference type="InterPro" id="IPR018485">
    <property type="entry name" value="FGGY_C"/>
</dbReference>
<keyword evidence="6" id="KW-0119">Carbohydrate metabolism</keyword>
<reference evidence="10 11" key="1">
    <citation type="submission" date="2024-08" db="EMBL/GenBank/DDBJ databases">
        <title>Whole-genome sequencing of halo(alkali)philic microorganisms from hypersaline lakes.</title>
        <authorList>
            <person name="Sorokin D.Y."/>
            <person name="Merkel A.Y."/>
            <person name="Messina E."/>
            <person name="Yakimov M."/>
        </authorList>
    </citation>
    <scope>NUCLEOTIDE SEQUENCE [LARGE SCALE GENOMIC DNA]</scope>
    <source>
        <strain evidence="10 11">AB-hyl4</strain>
    </source>
</reference>
<evidence type="ECO:0000259" key="9">
    <source>
        <dbReference type="Pfam" id="PF02782"/>
    </source>
</evidence>
<comment type="caution">
    <text evidence="10">The sequence shown here is derived from an EMBL/GenBank/DDBJ whole genome shotgun (WGS) entry which is preliminary data.</text>
</comment>
<dbReference type="EC" id="2.7.1.16" evidence="10"/>
<evidence type="ECO:0000256" key="3">
    <source>
        <dbReference type="ARBA" id="ARBA00022777"/>
    </source>
</evidence>
<dbReference type="RefSeq" id="WP_425343742.1">
    <property type="nucleotide sequence ID" value="NZ_JBGUBD010000001.1"/>
</dbReference>
<accession>A0ABV4U221</accession>
<evidence type="ECO:0000256" key="1">
    <source>
        <dbReference type="ARBA" id="ARBA00022679"/>
    </source>
</evidence>
<proteinExistence type="inferred from homology"/>
<dbReference type="CDD" id="cd07781">
    <property type="entry name" value="ASKHA_NBD_FGGY_L-RBK"/>
    <property type="match status" value="1"/>
</dbReference>
<dbReference type="InterPro" id="IPR005929">
    <property type="entry name" value="Ribulokinase"/>
</dbReference>
<evidence type="ECO:0000259" key="8">
    <source>
        <dbReference type="Pfam" id="PF00370"/>
    </source>
</evidence>
<dbReference type="PIRSF" id="PIRSF000538">
    <property type="entry name" value="GlpK"/>
    <property type="match status" value="1"/>
</dbReference>
<keyword evidence="1 7" id="KW-0808">Transferase</keyword>
<dbReference type="PANTHER" id="PTHR43435:SF4">
    <property type="entry name" value="FGGY CARBOHYDRATE KINASE DOMAIN-CONTAINING PROTEIN"/>
    <property type="match status" value="1"/>
</dbReference>
<dbReference type="InterPro" id="IPR018483">
    <property type="entry name" value="Carb_kinase_FGGY_CS"/>
</dbReference>
<protein>
    <submittedName>
        <fullName evidence="10">Ribulokinase</fullName>
        <ecNumber evidence="10">2.7.1.16</ecNumber>
    </submittedName>
</protein>
<evidence type="ECO:0000256" key="7">
    <source>
        <dbReference type="RuleBase" id="RU003733"/>
    </source>
</evidence>
<dbReference type="InterPro" id="IPR043129">
    <property type="entry name" value="ATPase_NBD"/>
</dbReference>
<dbReference type="InterPro" id="IPR000577">
    <property type="entry name" value="Carb_kinase_FGGY"/>
</dbReference>
<gene>
    <name evidence="10" type="ORF">ACERK3_00785</name>
</gene>
<feature type="domain" description="Carbohydrate kinase FGGY C-terminal" evidence="9">
    <location>
        <begin position="301"/>
        <end position="487"/>
    </location>
</feature>
<name>A0ABV4U221_9BACT</name>
<keyword evidence="2" id="KW-0547">Nucleotide-binding</keyword>
<dbReference type="InterPro" id="IPR018484">
    <property type="entry name" value="FGGY_N"/>
</dbReference>
<evidence type="ECO:0000313" key="10">
    <source>
        <dbReference type="EMBL" id="MFA9476816.1"/>
    </source>
</evidence>
<dbReference type="GO" id="GO:0008741">
    <property type="term" value="F:ribulokinase activity"/>
    <property type="evidence" value="ECO:0007669"/>
    <property type="project" value="UniProtKB-EC"/>
</dbReference>
<feature type="domain" description="Carbohydrate kinase FGGY N-terminal" evidence="8">
    <location>
        <begin position="14"/>
        <end position="289"/>
    </location>
</feature>
<dbReference type="EMBL" id="JBGUBD010000001">
    <property type="protein sequence ID" value="MFA9476816.1"/>
    <property type="molecule type" value="Genomic_DNA"/>
</dbReference>
<organism evidence="10 11">
    <name type="scientific">Natronomicrosphaera hydrolytica</name>
    <dbReference type="NCBI Taxonomy" id="3242702"/>
    <lineage>
        <taxon>Bacteria</taxon>
        <taxon>Pseudomonadati</taxon>
        <taxon>Planctomycetota</taxon>
        <taxon>Phycisphaerae</taxon>
        <taxon>Phycisphaerales</taxon>
        <taxon>Phycisphaeraceae</taxon>
        <taxon>Natronomicrosphaera</taxon>
    </lineage>
</organism>
<evidence type="ECO:0000256" key="5">
    <source>
        <dbReference type="ARBA" id="ARBA00022935"/>
    </source>
</evidence>
<dbReference type="Gene3D" id="3.30.420.40">
    <property type="match status" value="2"/>
</dbReference>
<sequence length="548" mass="59628">MPRSRSRSTKLPLALGLDFGTESVRALLVTLDGVEHGSAAERYKHGQITDKLPGTRTKLPPDFAFQHPQDWLDASGRAVKRALKQARADGEQVIGVGVDFTSCTMLPTLRDGTPLCTFQSFRKHMFAWPKLWKHHGAKSQTLRFNELARQRKEPWLDRYGGIIGLEWFFPKVLETLEEAPAVYDAADVWLEAGDWYVWQLVGSEAKDLPRSTCQAGYKAMWNSDTGYPSPGFFKALHPKLEHVVRDKMPGRLLAPGEKAGELTPRMARKLGLKAGTPVSAAVIDAHAGVPGAGVSEAGTFVMVMGTSSCHMLNNKEERLVPGVAGVVEGGILPGYFGYETGQAAVGDAFDWLRRTVGEKSFKALDRKARDLPPGAEGVLCLDWMNGCRTPLMDGSLKGAFLGLTLNHGPEHMYRALLEASAFGVRWIIDLLEEGGVPVRKLVATGGLPHHNPLLVQIYADVMGRQITVHPSTQGPALGAAILGVLAAGKSASGFASPGAAIKAMAEADPKRKDRKPIIVKPDRKATRIYTEQYIRYRQWADTLAAAPG</sequence>
<dbReference type="SUPFAM" id="SSF53067">
    <property type="entry name" value="Actin-like ATPase domain"/>
    <property type="match status" value="2"/>
</dbReference>